<dbReference type="RefSeq" id="WP_193845556.1">
    <property type="nucleotide sequence ID" value="NZ_PRDM01000001.1"/>
</dbReference>
<sequence length="64" mass="6812">MKIKKTKKTEKETKKFDLEKMTFAELNNMRLIVGGGGNDDPSTGTATSSNCNAKSAACGGVDNQ</sequence>
<organism evidence="2 3">
    <name type="scientific">Flavobacterium hungaricum</name>
    <dbReference type="NCBI Taxonomy" id="2082725"/>
    <lineage>
        <taxon>Bacteria</taxon>
        <taxon>Pseudomonadati</taxon>
        <taxon>Bacteroidota</taxon>
        <taxon>Flavobacteriia</taxon>
        <taxon>Flavobacteriales</taxon>
        <taxon>Flavobacteriaceae</taxon>
        <taxon>Flavobacterium</taxon>
    </lineage>
</organism>
<feature type="compositionally biased region" description="Polar residues" evidence="1">
    <location>
        <begin position="40"/>
        <end position="53"/>
    </location>
</feature>
<proteinExistence type="predicted"/>
<evidence type="ECO:0000256" key="1">
    <source>
        <dbReference type="SAM" id="MobiDB-lite"/>
    </source>
</evidence>
<evidence type="ECO:0000313" key="2">
    <source>
        <dbReference type="EMBL" id="MBE8724575.1"/>
    </source>
</evidence>
<accession>A0ABR9TGW0</accession>
<gene>
    <name evidence="2" type="ORF">C4F50_06385</name>
</gene>
<evidence type="ECO:0008006" key="4">
    <source>
        <dbReference type="Google" id="ProtNLM"/>
    </source>
</evidence>
<dbReference type="EMBL" id="PRDM01000001">
    <property type="protein sequence ID" value="MBE8724575.1"/>
    <property type="molecule type" value="Genomic_DNA"/>
</dbReference>
<reference evidence="2 3" key="1">
    <citation type="submission" date="2018-07" db="EMBL/GenBank/DDBJ databases">
        <title>Genome assembly of strain KB82.</title>
        <authorList>
            <person name="Kukolya J."/>
            <person name="Horvath B."/>
            <person name="Nagy I."/>
            <person name="Toth A."/>
        </authorList>
    </citation>
    <scope>NUCLEOTIDE SEQUENCE [LARGE SCALE GENOMIC DNA]</scope>
    <source>
        <strain evidence="2 3">Kb82</strain>
    </source>
</reference>
<dbReference type="Proteomes" id="UP000640614">
    <property type="component" value="Unassembled WGS sequence"/>
</dbReference>
<name>A0ABR9TGW0_9FLAO</name>
<comment type="caution">
    <text evidence="2">The sequence shown here is derived from an EMBL/GenBank/DDBJ whole genome shotgun (WGS) entry which is preliminary data.</text>
</comment>
<evidence type="ECO:0000313" key="3">
    <source>
        <dbReference type="Proteomes" id="UP000640614"/>
    </source>
</evidence>
<keyword evidence="3" id="KW-1185">Reference proteome</keyword>
<protein>
    <recommendedName>
        <fullName evidence="4">Natural product</fullName>
    </recommendedName>
</protein>
<feature type="region of interest" description="Disordered" evidence="1">
    <location>
        <begin position="34"/>
        <end position="64"/>
    </location>
</feature>